<feature type="domain" description="HTH marR-type" evidence="5">
    <location>
        <begin position="6"/>
        <end position="162"/>
    </location>
</feature>
<dbReference type="OrthoDB" id="9807800at2"/>
<name>A0A6L3SVQ9_9HYPH</name>
<feature type="region of interest" description="Disordered" evidence="4">
    <location>
        <begin position="136"/>
        <end position="162"/>
    </location>
</feature>
<evidence type="ECO:0000313" key="6">
    <source>
        <dbReference type="EMBL" id="KAB1076974.1"/>
    </source>
</evidence>
<keyword evidence="2" id="KW-0238">DNA-binding</keyword>
<gene>
    <name evidence="6" type="ORF">F6X53_21225</name>
</gene>
<reference evidence="6 7" key="1">
    <citation type="submission" date="2019-09" db="EMBL/GenBank/DDBJ databases">
        <title>YIM 48816 draft genome.</title>
        <authorList>
            <person name="Jiang L."/>
        </authorList>
    </citation>
    <scope>NUCLEOTIDE SEQUENCE [LARGE SCALE GENOMIC DNA]</scope>
    <source>
        <strain evidence="6 7">YIM 48816</strain>
    </source>
</reference>
<sequence>MAASQDEALTQADYAALAAFRQALRRFLAFSKAAAQQAGLPPQQHQALLAIKGAEPPVSVGQLAESLLIAPHTAAELADRLAAADLVTRAPSAVDRRRLELALTGKAEAVLRGLSAAHRTELRAVGPLLRELLGTIESGDPGASRAQGAPQAQDAPQVQDVS</sequence>
<keyword evidence="3" id="KW-0804">Transcription</keyword>
<dbReference type="GO" id="GO:0003677">
    <property type="term" value="F:DNA binding"/>
    <property type="evidence" value="ECO:0007669"/>
    <property type="project" value="UniProtKB-KW"/>
</dbReference>
<evidence type="ECO:0000256" key="4">
    <source>
        <dbReference type="SAM" id="MobiDB-lite"/>
    </source>
</evidence>
<proteinExistence type="predicted"/>
<dbReference type="SMART" id="SM00347">
    <property type="entry name" value="HTH_MARR"/>
    <property type="match status" value="1"/>
</dbReference>
<dbReference type="PANTHER" id="PTHR33164:SF43">
    <property type="entry name" value="HTH-TYPE TRANSCRIPTIONAL REPRESSOR YETL"/>
    <property type="match status" value="1"/>
</dbReference>
<dbReference type="PROSITE" id="PS01117">
    <property type="entry name" value="HTH_MARR_1"/>
    <property type="match status" value="1"/>
</dbReference>
<dbReference type="InterPro" id="IPR039422">
    <property type="entry name" value="MarR/SlyA-like"/>
</dbReference>
<evidence type="ECO:0000256" key="2">
    <source>
        <dbReference type="ARBA" id="ARBA00023125"/>
    </source>
</evidence>
<dbReference type="RefSeq" id="WP_151002340.1">
    <property type="nucleotide sequence ID" value="NZ_BPQY01000212.1"/>
</dbReference>
<dbReference type="InterPro" id="IPR023187">
    <property type="entry name" value="Tscrpt_reg_MarR-type_CS"/>
</dbReference>
<dbReference type="InterPro" id="IPR036388">
    <property type="entry name" value="WH-like_DNA-bd_sf"/>
</dbReference>
<dbReference type="PANTHER" id="PTHR33164">
    <property type="entry name" value="TRANSCRIPTIONAL REGULATOR, MARR FAMILY"/>
    <property type="match status" value="1"/>
</dbReference>
<evidence type="ECO:0000313" key="7">
    <source>
        <dbReference type="Proteomes" id="UP000474159"/>
    </source>
</evidence>
<evidence type="ECO:0000256" key="3">
    <source>
        <dbReference type="ARBA" id="ARBA00023163"/>
    </source>
</evidence>
<organism evidence="6 7">
    <name type="scientific">Methylobacterium soli</name>
    <dbReference type="NCBI Taxonomy" id="553447"/>
    <lineage>
        <taxon>Bacteria</taxon>
        <taxon>Pseudomonadati</taxon>
        <taxon>Pseudomonadota</taxon>
        <taxon>Alphaproteobacteria</taxon>
        <taxon>Hyphomicrobiales</taxon>
        <taxon>Methylobacteriaceae</taxon>
        <taxon>Methylobacterium</taxon>
    </lineage>
</organism>
<dbReference type="Pfam" id="PF12802">
    <property type="entry name" value="MarR_2"/>
    <property type="match status" value="1"/>
</dbReference>
<comment type="caution">
    <text evidence="6">The sequence shown here is derived from an EMBL/GenBank/DDBJ whole genome shotgun (WGS) entry which is preliminary data.</text>
</comment>
<accession>A0A6L3SVQ9</accession>
<evidence type="ECO:0000256" key="1">
    <source>
        <dbReference type="ARBA" id="ARBA00023015"/>
    </source>
</evidence>
<dbReference type="InterPro" id="IPR000835">
    <property type="entry name" value="HTH_MarR-typ"/>
</dbReference>
<dbReference type="Gene3D" id="1.10.10.10">
    <property type="entry name" value="Winged helix-like DNA-binding domain superfamily/Winged helix DNA-binding domain"/>
    <property type="match status" value="1"/>
</dbReference>
<feature type="compositionally biased region" description="Low complexity" evidence="4">
    <location>
        <begin position="146"/>
        <end position="162"/>
    </location>
</feature>
<keyword evidence="7" id="KW-1185">Reference proteome</keyword>
<dbReference type="GO" id="GO:0003700">
    <property type="term" value="F:DNA-binding transcription factor activity"/>
    <property type="evidence" value="ECO:0007669"/>
    <property type="project" value="InterPro"/>
</dbReference>
<dbReference type="InterPro" id="IPR036390">
    <property type="entry name" value="WH_DNA-bd_sf"/>
</dbReference>
<dbReference type="SUPFAM" id="SSF46785">
    <property type="entry name" value="Winged helix' DNA-binding domain"/>
    <property type="match status" value="1"/>
</dbReference>
<dbReference type="EMBL" id="VZZK01000025">
    <property type="protein sequence ID" value="KAB1076974.1"/>
    <property type="molecule type" value="Genomic_DNA"/>
</dbReference>
<protein>
    <submittedName>
        <fullName evidence="6">Winged helix-turn-helix transcriptional regulator</fullName>
    </submittedName>
</protein>
<dbReference type="GO" id="GO:0006950">
    <property type="term" value="P:response to stress"/>
    <property type="evidence" value="ECO:0007669"/>
    <property type="project" value="TreeGrafter"/>
</dbReference>
<dbReference type="PROSITE" id="PS50995">
    <property type="entry name" value="HTH_MARR_2"/>
    <property type="match status" value="1"/>
</dbReference>
<dbReference type="AlphaFoldDB" id="A0A6L3SVQ9"/>
<keyword evidence="1" id="KW-0805">Transcription regulation</keyword>
<evidence type="ECO:0000259" key="5">
    <source>
        <dbReference type="PROSITE" id="PS50995"/>
    </source>
</evidence>
<dbReference type="Proteomes" id="UP000474159">
    <property type="component" value="Unassembled WGS sequence"/>
</dbReference>